<accession>A0A9X2SNW2</accession>
<dbReference type="EMBL" id="JAMXQV010000025">
    <property type="protein sequence ID" value="MCR6488408.1"/>
    <property type="molecule type" value="Genomic_DNA"/>
</dbReference>
<name>A0A9X2SNW2_9PSEU</name>
<dbReference type="Proteomes" id="UP001144096">
    <property type="component" value="Unassembled WGS sequence"/>
</dbReference>
<dbReference type="Pfam" id="PF19953">
    <property type="entry name" value="EACC1"/>
    <property type="match status" value="1"/>
</dbReference>
<reference evidence="1" key="1">
    <citation type="submission" date="2022-06" db="EMBL/GenBank/DDBJ databases">
        <title>Amycolatopsis iheyaensis sp. nov., a new species of the genus Amycolatopsis isolated from soil in Iheya island, Japan.</title>
        <authorList>
            <person name="Ngamcharungchit C."/>
            <person name="Kanto H."/>
            <person name="Take A."/>
            <person name="Intra B."/>
            <person name="Matsumoto A."/>
            <person name="Panbangred W."/>
            <person name="Inahashi Y."/>
        </authorList>
    </citation>
    <scope>NUCLEOTIDE SEQUENCE</scope>
    <source>
        <strain evidence="1">OK19-0408</strain>
    </source>
</reference>
<keyword evidence="2" id="KW-1185">Reference proteome</keyword>
<dbReference type="AlphaFoldDB" id="A0A9X2SNW2"/>
<evidence type="ECO:0000313" key="2">
    <source>
        <dbReference type="Proteomes" id="UP001144096"/>
    </source>
</evidence>
<dbReference type="InterPro" id="IPR045428">
    <property type="entry name" value="EACC1"/>
</dbReference>
<proteinExistence type="predicted"/>
<protein>
    <submittedName>
        <fullName evidence="1">Uncharacterized protein</fullName>
    </submittedName>
</protein>
<comment type="caution">
    <text evidence="1">The sequence shown here is derived from an EMBL/GenBank/DDBJ whole genome shotgun (WGS) entry which is preliminary data.</text>
</comment>
<organism evidence="1 2">
    <name type="scientific">Amycolatopsis iheyensis</name>
    <dbReference type="NCBI Taxonomy" id="2945988"/>
    <lineage>
        <taxon>Bacteria</taxon>
        <taxon>Bacillati</taxon>
        <taxon>Actinomycetota</taxon>
        <taxon>Actinomycetes</taxon>
        <taxon>Pseudonocardiales</taxon>
        <taxon>Pseudonocardiaceae</taxon>
        <taxon>Amycolatopsis</taxon>
    </lineage>
</organism>
<evidence type="ECO:0000313" key="1">
    <source>
        <dbReference type="EMBL" id="MCR6488408.1"/>
    </source>
</evidence>
<sequence>MSQREIELVVGGWDGDPTEIADAGDRLYEELDLLDFDRLDRPAIPSEPGTRSGAAVAAGTLVGLLASPVVLRAVVDVVKSWLERQKRGTVTIRVDGDSIELTAATRAQQNALVQAFLDRHAGS</sequence>
<gene>
    <name evidence="1" type="ORF">M8542_36825</name>
</gene>
<dbReference type="RefSeq" id="WP_257924973.1">
    <property type="nucleotide sequence ID" value="NZ_JAMXQV010000025.1"/>
</dbReference>